<dbReference type="STRING" id="4432.A0A1U8BAT7"/>
<sequence>MSVTLLSVDFLTTGLKWRPNTLSKTLNIKYFKSPVYFPSSSSISSSVLNLKSHYHQASPQTNSTKHTTLLVETFHENQKLKDLLGKVRRNDSNLLQILKNEGDWTTDQFWAVVRFLKETSRFREVLQVFNVWKNIQKFRINVLNYEKIIYLLTGAGLMDEATILLQDMKSSGFIPTLGIYNCMIHGFAQKGEFEDALCYFKEMAGINLKPEIKTYNGLIQAYGTYRMYDEMSKCVKKMESEGCFPDHITYNLLIAEFARGGLLKRMERVYKTLLSKRMGLQASTLVAMLEGYANLGILQKMEKTYRRVLYSKIPLKGDLVRKLAKVYIKNYMYSRLEDLGLDFASRMGVSDLVWCIRLLSQACLLSRKGMNHIIQEMAAEKSSWNVTVANIIALAYLKMKDLRHLNMLLHEIQTRCVKPDIVTIGVFFDAEAIGFDGTIALKVWRKIGLLQEAVEMDTDPLVLTAFGKGHFLRSCEEMYSSLEPKDRQKKIWSYKDLIVSVLKHSGRNSCILGTKTDPVAYQKKVSSL</sequence>
<dbReference type="Gene3D" id="1.25.40.10">
    <property type="entry name" value="Tetratricopeptide repeat domain"/>
    <property type="match status" value="2"/>
</dbReference>
<protein>
    <submittedName>
        <fullName evidence="2">Pentatricopeptide repeat-containing protein At4g14190, chloroplastic</fullName>
    </submittedName>
</protein>
<dbReference type="KEGG" id="nnu:104612641"/>
<evidence type="ECO:0000313" key="2">
    <source>
        <dbReference type="RefSeq" id="XP_010278447.1"/>
    </source>
</evidence>
<dbReference type="Pfam" id="PF13041">
    <property type="entry name" value="PPR_2"/>
    <property type="match status" value="1"/>
</dbReference>
<dbReference type="RefSeq" id="XP_010278447.1">
    <property type="nucleotide sequence ID" value="XM_010280145.2"/>
</dbReference>
<dbReference type="InterPro" id="IPR011990">
    <property type="entry name" value="TPR-like_helical_dom_sf"/>
</dbReference>
<dbReference type="PANTHER" id="PTHR47493:SF3">
    <property type="entry name" value="PENTACOTRIPEPTIDE-REPEAT REGION OF PRORP DOMAIN-CONTAINING PROTEIN"/>
    <property type="match status" value="1"/>
</dbReference>
<gene>
    <name evidence="2" type="primary">LOC104612641</name>
</gene>
<dbReference type="OMA" id="HFWAVIR"/>
<dbReference type="NCBIfam" id="TIGR00756">
    <property type="entry name" value="PPR"/>
    <property type="match status" value="2"/>
</dbReference>
<dbReference type="PROSITE" id="PS51375">
    <property type="entry name" value="PPR"/>
    <property type="match status" value="4"/>
</dbReference>
<organism evidence="1 2">
    <name type="scientific">Nelumbo nucifera</name>
    <name type="common">Sacred lotus</name>
    <dbReference type="NCBI Taxonomy" id="4432"/>
    <lineage>
        <taxon>Eukaryota</taxon>
        <taxon>Viridiplantae</taxon>
        <taxon>Streptophyta</taxon>
        <taxon>Embryophyta</taxon>
        <taxon>Tracheophyta</taxon>
        <taxon>Spermatophyta</taxon>
        <taxon>Magnoliopsida</taxon>
        <taxon>Proteales</taxon>
        <taxon>Nelumbonaceae</taxon>
        <taxon>Nelumbo</taxon>
    </lineage>
</organism>
<dbReference type="OrthoDB" id="185373at2759"/>
<name>A0A1U8BAT7_NELNU</name>
<dbReference type="FunCoup" id="A0A1U8BAT7">
    <property type="interactions" value="55"/>
</dbReference>
<dbReference type="eggNOG" id="KOG4197">
    <property type="taxonomic scope" value="Eukaryota"/>
</dbReference>
<dbReference type="InterPro" id="IPR002885">
    <property type="entry name" value="PPR_rpt"/>
</dbReference>
<evidence type="ECO:0000313" key="1">
    <source>
        <dbReference type="Proteomes" id="UP000189703"/>
    </source>
</evidence>
<dbReference type="GeneID" id="104612641"/>
<keyword evidence="1" id="KW-1185">Reference proteome</keyword>
<accession>A0A1U8BAT7</accession>
<dbReference type="Proteomes" id="UP000189703">
    <property type="component" value="Unplaced"/>
</dbReference>
<dbReference type="Pfam" id="PF01535">
    <property type="entry name" value="PPR"/>
    <property type="match status" value="2"/>
</dbReference>
<dbReference type="AlphaFoldDB" id="A0A1U8BAT7"/>
<dbReference type="PANTHER" id="PTHR47493">
    <property type="entry name" value="OS08G0520200 PROTEIN"/>
    <property type="match status" value="1"/>
</dbReference>
<reference evidence="2" key="1">
    <citation type="submission" date="2025-08" db="UniProtKB">
        <authorList>
            <consortium name="RefSeq"/>
        </authorList>
    </citation>
    <scope>IDENTIFICATION</scope>
</reference>
<proteinExistence type="predicted"/>